<name>A0A1I7BDR4_9GAMM</name>
<evidence type="ECO:0000256" key="1">
    <source>
        <dbReference type="SAM" id="Phobius"/>
    </source>
</evidence>
<keyword evidence="1" id="KW-1133">Transmembrane helix</keyword>
<evidence type="ECO:0000313" key="3">
    <source>
        <dbReference type="Proteomes" id="UP000199594"/>
    </source>
</evidence>
<dbReference type="GO" id="GO:0016874">
    <property type="term" value="F:ligase activity"/>
    <property type="evidence" value="ECO:0007669"/>
    <property type="project" value="UniProtKB-KW"/>
</dbReference>
<protein>
    <submittedName>
        <fullName evidence="2">O-antigen ligase</fullName>
    </submittedName>
</protein>
<keyword evidence="1" id="KW-0812">Transmembrane</keyword>
<keyword evidence="1" id="KW-0472">Membrane</keyword>
<dbReference type="EMBL" id="FPAQ01000025">
    <property type="protein sequence ID" value="SFT85288.1"/>
    <property type="molecule type" value="Genomic_DNA"/>
</dbReference>
<gene>
    <name evidence="2" type="ORF">SAMN04487956_12534</name>
</gene>
<feature type="transmembrane region" description="Helical" evidence="1">
    <location>
        <begin position="103"/>
        <end position="124"/>
    </location>
</feature>
<dbReference type="AlphaFoldDB" id="A0A1I7BDR4"/>
<feature type="transmembrane region" description="Helical" evidence="1">
    <location>
        <begin position="51"/>
        <end position="69"/>
    </location>
</feature>
<dbReference type="Proteomes" id="UP000199594">
    <property type="component" value="Unassembled WGS sequence"/>
</dbReference>
<reference evidence="2 3" key="1">
    <citation type="submission" date="2016-10" db="EMBL/GenBank/DDBJ databases">
        <authorList>
            <person name="de Groot N.N."/>
        </authorList>
    </citation>
    <scope>NUCLEOTIDE SEQUENCE [LARGE SCALE GENOMIC DNA]</scope>
    <source>
        <strain evidence="2 3">CGMCC 1.6493</strain>
    </source>
</reference>
<sequence>MLIGDRPVLGWGDAGYLRGMVELSEAGRLDPATANYWHAHSDVLDAWVRRGALGMLVLLVIYLLPVYLFRKGLRAHDPERRALATCGLMLPAGFFGFGLSYSFMVYTVGVAAYAGWFCVIWGLYSSLPPDAVYSGSSN</sequence>
<keyword evidence="2" id="KW-0436">Ligase</keyword>
<proteinExistence type="predicted"/>
<organism evidence="2 3">
    <name type="scientific">Halomonas saccharevitans</name>
    <dbReference type="NCBI Taxonomy" id="416872"/>
    <lineage>
        <taxon>Bacteria</taxon>
        <taxon>Pseudomonadati</taxon>
        <taxon>Pseudomonadota</taxon>
        <taxon>Gammaproteobacteria</taxon>
        <taxon>Oceanospirillales</taxon>
        <taxon>Halomonadaceae</taxon>
        <taxon>Halomonas</taxon>
    </lineage>
</organism>
<accession>A0A1I7BDR4</accession>
<evidence type="ECO:0000313" key="2">
    <source>
        <dbReference type="EMBL" id="SFT85288.1"/>
    </source>
</evidence>
<feature type="transmembrane region" description="Helical" evidence="1">
    <location>
        <begin position="81"/>
        <end position="97"/>
    </location>
</feature>